<organism evidence="2 3">
    <name type="scientific">Russula ochroleuca</name>
    <dbReference type="NCBI Taxonomy" id="152965"/>
    <lineage>
        <taxon>Eukaryota</taxon>
        <taxon>Fungi</taxon>
        <taxon>Dikarya</taxon>
        <taxon>Basidiomycota</taxon>
        <taxon>Agaricomycotina</taxon>
        <taxon>Agaricomycetes</taxon>
        <taxon>Russulales</taxon>
        <taxon>Russulaceae</taxon>
        <taxon>Russula</taxon>
    </lineage>
</organism>
<evidence type="ECO:0000313" key="2">
    <source>
        <dbReference type="EMBL" id="KAF8487276.1"/>
    </source>
</evidence>
<dbReference type="EMBL" id="WHVB01000001">
    <property type="protein sequence ID" value="KAF8487276.1"/>
    <property type="molecule type" value="Genomic_DNA"/>
</dbReference>
<dbReference type="Proteomes" id="UP000759537">
    <property type="component" value="Unassembled WGS sequence"/>
</dbReference>
<keyword evidence="3" id="KW-1185">Reference proteome</keyword>
<name>A0A9P5N6Q8_9AGAM</name>
<sequence>MRVGGGFVLNFLPPSLSFCQPPPSLAPSASRRGASSASRAPTPPSPQMRTSEWGFRYAATPPPSCCRRPLSMPCRCPRPSPCSVPAPRRPSMLCRRPPPSSCRVPAASPRCVAALPLPLHAVPPPPLPTPFSILPARPNASGVGCLLDDLLLGPFPFPSFI</sequence>
<evidence type="ECO:0000256" key="1">
    <source>
        <dbReference type="SAM" id="MobiDB-lite"/>
    </source>
</evidence>
<comment type="caution">
    <text evidence="2">The sequence shown here is derived from an EMBL/GenBank/DDBJ whole genome shotgun (WGS) entry which is preliminary data.</text>
</comment>
<dbReference type="AlphaFoldDB" id="A0A9P5N6Q8"/>
<reference evidence="2" key="2">
    <citation type="journal article" date="2020" name="Nat. Commun.">
        <title>Large-scale genome sequencing of mycorrhizal fungi provides insights into the early evolution of symbiotic traits.</title>
        <authorList>
            <person name="Miyauchi S."/>
            <person name="Kiss E."/>
            <person name="Kuo A."/>
            <person name="Drula E."/>
            <person name="Kohler A."/>
            <person name="Sanchez-Garcia M."/>
            <person name="Morin E."/>
            <person name="Andreopoulos B."/>
            <person name="Barry K.W."/>
            <person name="Bonito G."/>
            <person name="Buee M."/>
            <person name="Carver A."/>
            <person name="Chen C."/>
            <person name="Cichocki N."/>
            <person name="Clum A."/>
            <person name="Culley D."/>
            <person name="Crous P.W."/>
            <person name="Fauchery L."/>
            <person name="Girlanda M."/>
            <person name="Hayes R.D."/>
            <person name="Keri Z."/>
            <person name="LaButti K."/>
            <person name="Lipzen A."/>
            <person name="Lombard V."/>
            <person name="Magnuson J."/>
            <person name="Maillard F."/>
            <person name="Murat C."/>
            <person name="Nolan M."/>
            <person name="Ohm R.A."/>
            <person name="Pangilinan J."/>
            <person name="Pereira M.F."/>
            <person name="Perotto S."/>
            <person name="Peter M."/>
            <person name="Pfister S."/>
            <person name="Riley R."/>
            <person name="Sitrit Y."/>
            <person name="Stielow J.B."/>
            <person name="Szollosi G."/>
            <person name="Zifcakova L."/>
            <person name="Stursova M."/>
            <person name="Spatafora J.W."/>
            <person name="Tedersoo L."/>
            <person name="Vaario L.M."/>
            <person name="Yamada A."/>
            <person name="Yan M."/>
            <person name="Wang P."/>
            <person name="Xu J."/>
            <person name="Bruns T."/>
            <person name="Baldrian P."/>
            <person name="Vilgalys R."/>
            <person name="Dunand C."/>
            <person name="Henrissat B."/>
            <person name="Grigoriev I.V."/>
            <person name="Hibbett D."/>
            <person name="Nagy L.G."/>
            <person name="Martin F.M."/>
        </authorList>
    </citation>
    <scope>NUCLEOTIDE SEQUENCE</scope>
    <source>
        <strain evidence="2">Prilba</strain>
    </source>
</reference>
<accession>A0A9P5N6Q8</accession>
<feature type="compositionally biased region" description="Low complexity" evidence="1">
    <location>
        <begin position="26"/>
        <end position="40"/>
    </location>
</feature>
<proteinExistence type="predicted"/>
<reference evidence="2" key="1">
    <citation type="submission" date="2019-10" db="EMBL/GenBank/DDBJ databases">
        <authorList>
            <consortium name="DOE Joint Genome Institute"/>
            <person name="Kuo A."/>
            <person name="Miyauchi S."/>
            <person name="Kiss E."/>
            <person name="Drula E."/>
            <person name="Kohler A."/>
            <person name="Sanchez-Garcia M."/>
            <person name="Andreopoulos B."/>
            <person name="Barry K.W."/>
            <person name="Bonito G."/>
            <person name="Buee M."/>
            <person name="Carver A."/>
            <person name="Chen C."/>
            <person name="Cichocki N."/>
            <person name="Clum A."/>
            <person name="Culley D."/>
            <person name="Crous P.W."/>
            <person name="Fauchery L."/>
            <person name="Girlanda M."/>
            <person name="Hayes R."/>
            <person name="Keri Z."/>
            <person name="LaButti K."/>
            <person name="Lipzen A."/>
            <person name="Lombard V."/>
            <person name="Magnuson J."/>
            <person name="Maillard F."/>
            <person name="Morin E."/>
            <person name="Murat C."/>
            <person name="Nolan M."/>
            <person name="Ohm R."/>
            <person name="Pangilinan J."/>
            <person name="Pereira M."/>
            <person name="Perotto S."/>
            <person name="Peter M."/>
            <person name="Riley R."/>
            <person name="Sitrit Y."/>
            <person name="Stielow B."/>
            <person name="Szollosi G."/>
            <person name="Zifcakova L."/>
            <person name="Stursova M."/>
            <person name="Spatafora J.W."/>
            <person name="Tedersoo L."/>
            <person name="Vaario L.-M."/>
            <person name="Yamada A."/>
            <person name="Yan M."/>
            <person name="Wang P."/>
            <person name="Xu J."/>
            <person name="Bruns T."/>
            <person name="Baldrian P."/>
            <person name="Vilgalys R."/>
            <person name="Henrissat B."/>
            <person name="Grigoriev I.V."/>
            <person name="Hibbett D."/>
            <person name="Nagy L.G."/>
            <person name="Martin F.M."/>
        </authorList>
    </citation>
    <scope>NUCLEOTIDE SEQUENCE</scope>
    <source>
        <strain evidence="2">Prilba</strain>
    </source>
</reference>
<protein>
    <submittedName>
        <fullName evidence="2">Uncharacterized protein</fullName>
    </submittedName>
</protein>
<feature type="region of interest" description="Disordered" evidence="1">
    <location>
        <begin position="22"/>
        <end position="52"/>
    </location>
</feature>
<gene>
    <name evidence="2" type="ORF">DFH94DRAFT_704636</name>
</gene>
<evidence type="ECO:0000313" key="3">
    <source>
        <dbReference type="Proteomes" id="UP000759537"/>
    </source>
</evidence>